<reference evidence="1 2" key="1">
    <citation type="journal article" date="2016" name="Stand. Genomic Sci.">
        <title>Complete genome sequence and genomic characterization of Microcystis panniformis FACHB 1757 by third-generation sequencing.</title>
        <authorList>
            <person name="Zhang J.Y."/>
            <person name="Guan R."/>
            <person name="Zhang H.J."/>
            <person name="Li H."/>
            <person name="Xiao P."/>
            <person name="Yu G.L."/>
            <person name="Du L."/>
            <person name="Cao D.M."/>
            <person name="Zhu B.C."/>
            <person name="Li R.H."/>
            <person name="Lu Z.H."/>
        </authorList>
    </citation>
    <scope>NUCLEOTIDE SEQUENCE [LARGE SCALE GENOMIC DNA]</scope>
    <source>
        <strain evidence="1 2">FACHB-1757</strain>
    </source>
</reference>
<sequence length="80" mass="8818">MTTNLLNNAITIDNEIQHGKPILTGTRIPIAIVIGSLAGGMSYEEVMEEYGVTQEQILASLAYFSELLNNEIIYPMEKTS</sequence>
<dbReference type="PATRIC" id="fig|1638788.3.peg.3565"/>
<dbReference type="EMBL" id="CP011339">
    <property type="protein sequence ID" value="AKV68528.1"/>
    <property type="molecule type" value="Genomic_DNA"/>
</dbReference>
<dbReference type="SUPFAM" id="SSF46689">
    <property type="entry name" value="Homeodomain-like"/>
    <property type="match status" value="1"/>
</dbReference>
<dbReference type="InterPro" id="IPR009057">
    <property type="entry name" value="Homeodomain-like_sf"/>
</dbReference>
<dbReference type="KEGG" id="mpk:VL20_3525"/>
<accession>A0A0K1S3D8</accession>
<name>A0A0K1S3D8_9CHRO</name>
<gene>
    <name evidence="1" type="ORF">VL20_3525</name>
</gene>
<protein>
    <recommendedName>
        <fullName evidence="3">DUF433 domain-containing protein</fullName>
    </recommendedName>
</protein>
<organism evidence="1 2">
    <name type="scientific">Microcystis panniformis FACHB-1757</name>
    <dbReference type="NCBI Taxonomy" id="1638788"/>
    <lineage>
        <taxon>Bacteria</taxon>
        <taxon>Bacillati</taxon>
        <taxon>Cyanobacteriota</taxon>
        <taxon>Cyanophyceae</taxon>
        <taxon>Oscillatoriophycideae</taxon>
        <taxon>Chroococcales</taxon>
        <taxon>Microcystaceae</taxon>
        <taxon>Microcystis</taxon>
    </lineage>
</organism>
<dbReference type="AlphaFoldDB" id="A0A0K1S3D8"/>
<keyword evidence="2" id="KW-1185">Reference proteome</keyword>
<dbReference type="Gene3D" id="1.10.10.10">
    <property type="entry name" value="Winged helix-like DNA-binding domain superfamily/Winged helix DNA-binding domain"/>
    <property type="match status" value="1"/>
</dbReference>
<dbReference type="InterPro" id="IPR007367">
    <property type="entry name" value="DUF433"/>
</dbReference>
<proteinExistence type="predicted"/>
<evidence type="ECO:0000313" key="1">
    <source>
        <dbReference type="EMBL" id="AKV68528.1"/>
    </source>
</evidence>
<dbReference type="Pfam" id="PF04255">
    <property type="entry name" value="DUF433"/>
    <property type="match status" value="1"/>
</dbReference>
<evidence type="ECO:0008006" key="3">
    <source>
        <dbReference type="Google" id="ProtNLM"/>
    </source>
</evidence>
<evidence type="ECO:0000313" key="2">
    <source>
        <dbReference type="Proteomes" id="UP000068167"/>
    </source>
</evidence>
<dbReference type="RefSeq" id="WP_002744173.1">
    <property type="nucleotide sequence ID" value="NZ_CP011339.1"/>
</dbReference>
<dbReference type="InterPro" id="IPR036388">
    <property type="entry name" value="WH-like_DNA-bd_sf"/>
</dbReference>
<dbReference type="Proteomes" id="UP000068167">
    <property type="component" value="Chromosome"/>
</dbReference>